<keyword evidence="4" id="KW-1185">Reference proteome</keyword>
<keyword evidence="2" id="KW-1133">Transmembrane helix</keyword>
<name>A0A3D9V739_THECX</name>
<dbReference type="Proteomes" id="UP000256485">
    <property type="component" value="Unassembled WGS sequence"/>
</dbReference>
<dbReference type="OrthoDB" id="3824493at2"/>
<comment type="caution">
    <text evidence="3">The sequence shown here is derived from an EMBL/GenBank/DDBJ whole genome shotgun (WGS) entry which is preliminary data.</text>
</comment>
<evidence type="ECO:0000313" key="4">
    <source>
        <dbReference type="Proteomes" id="UP000256485"/>
    </source>
</evidence>
<reference evidence="3 4" key="1">
    <citation type="submission" date="2018-08" db="EMBL/GenBank/DDBJ databases">
        <title>Sequencing the genomes of 1000 actinobacteria strains.</title>
        <authorList>
            <person name="Klenk H.-P."/>
        </authorList>
    </citation>
    <scope>NUCLEOTIDE SEQUENCE [LARGE SCALE GENOMIC DNA]</scope>
    <source>
        <strain evidence="3 4">DSM 22891</strain>
    </source>
</reference>
<sequence length="284" mass="30497">MRDNGLRAASYVAIADLTPRVAEAMLDILREAHVAAYLEPCQPAAPSLEIRIRPVPCDRLFVDETEQDRARRLVDEHAARLREEAEASGLAETGGDGDGRLEDADVGRSGQPPAGSDDTTGGTRMATFDEDRAFAEIVAGFDRPTDDVVPRWPVEEDVDDESDSPPDAGFSTATIRRARGMEDPDEEDTDDLTDLEGIREAVTPADDRYIPPPPPPLPKLETATKLAWLAMMVGPVLLVLSAAADVYVPTWLGALAVLAFVGGFVALVLRMKGGPPDNEDGAIV</sequence>
<feature type="transmembrane region" description="Helical" evidence="2">
    <location>
        <begin position="250"/>
        <end position="269"/>
    </location>
</feature>
<feature type="region of interest" description="Disordered" evidence="1">
    <location>
        <begin position="83"/>
        <end position="124"/>
    </location>
</feature>
<dbReference type="RefSeq" id="WP_147304555.1">
    <property type="nucleotide sequence ID" value="NZ_QTUC01000001.1"/>
</dbReference>
<evidence type="ECO:0000256" key="2">
    <source>
        <dbReference type="SAM" id="Phobius"/>
    </source>
</evidence>
<proteinExistence type="predicted"/>
<feature type="region of interest" description="Disordered" evidence="1">
    <location>
        <begin position="156"/>
        <end position="191"/>
    </location>
</feature>
<evidence type="ECO:0008006" key="5">
    <source>
        <dbReference type="Google" id="ProtNLM"/>
    </source>
</evidence>
<keyword evidence="2" id="KW-0812">Transmembrane</keyword>
<accession>A0A3D9V739</accession>
<feature type="compositionally biased region" description="Basic and acidic residues" evidence="1">
    <location>
        <begin position="97"/>
        <end position="106"/>
    </location>
</feature>
<organism evidence="3 4">
    <name type="scientific">Thermasporomyces composti</name>
    <dbReference type="NCBI Taxonomy" id="696763"/>
    <lineage>
        <taxon>Bacteria</taxon>
        <taxon>Bacillati</taxon>
        <taxon>Actinomycetota</taxon>
        <taxon>Actinomycetes</taxon>
        <taxon>Propionibacteriales</taxon>
        <taxon>Nocardioidaceae</taxon>
        <taxon>Thermasporomyces</taxon>
    </lineage>
</organism>
<evidence type="ECO:0000313" key="3">
    <source>
        <dbReference type="EMBL" id="REF34855.1"/>
    </source>
</evidence>
<gene>
    <name evidence="3" type="ORF">DFJ64_0221</name>
</gene>
<dbReference type="EMBL" id="QTUC01000001">
    <property type="protein sequence ID" value="REF34855.1"/>
    <property type="molecule type" value="Genomic_DNA"/>
</dbReference>
<protein>
    <recommendedName>
        <fullName evidence="5">DUF308 domain-containing protein</fullName>
    </recommendedName>
</protein>
<keyword evidence="2" id="KW-0472">Membrane</keyword>
<feature type="transmembrane region" description="Helical" evidence="2">
    <location>
        <begin position="226"/>
        <end position="244"/>
    </location>
</feature>
<dbReference type="AlphaFoldDB" id="A0A3D9V739"/>
<evidence type="ECO:0000256" key="1">
    <source>
        <dbReference type="SAM" id="MobiDB-lite"/>
    </source>
</evidence>